<dbReference type="Pfam" id="PF14322">
    <property type="entry name" value="SusD-like_3"/>
    <property type="match status" value="1"/>
</dbReference>
<name>A0ABT8WM99_9FLAO</name>
<evidence type="ECO:0000256" key="4">
    <source>
        <dbReference type="ARBA" id="ARBA00023136"/>
    </source>
</evidence>
<evidence type="ECO:0000259" key="7">
    <source>
        <dbReference type="Pfam" id="PF14322"/>
    </source>
</evidence>
<dbReference type="InterPro" id="IPR012944">
    <property type="entry name" value="SusD_RagB_dom"/>
</dbReference>
<evidence type="ECO:0000313" key="9">
    <source>
        <dbReference type="Proteomes" id="UP001176806"/>
    </source>
</evidence>
<feature type="domain" description="RagB/SusD" evidence="6">
    <location>
        <begin position="310"/>
        <end position="543"/>
    </location>
</feature>
<dbReference type="RefSeq" id="WP_303301413.1">
    <property type="nucleotide sequence ID" value="NZ_BAABDA010000002.1"/>
</dbReference>
<dbReference type="PROSITE" id="PS51257">
    <property type="entry name" value="PROKAR_LIPOPROTEIN"/>
    <property type="match status" value="1"/>
</dbReference>
<evidence type="ECO:0000256" key="1">
    <source>
        <dbReference type="ARBA" id="ARBA00004442"/>
    </source>
</evidence>
<comment type="caution">
    <text evidence="8">The sequence shown here is derived from an EMBL/GenBank/DDBJ whole genome shotgun (WGS) entry which is preliminary data.</text>
</comment>
<evidence type="ECO:0000259" key="6">
    <source>
        <dbReference type="Pfam" id="PF07980"/>
    </source>
</evidence>
<evidence type="ECO:0000256" key="2">
    <source>
        <dbReference type="ARBA" id="ARBA00006275"/>
    </source>
</evidence>
<sequence>MKKILILLTVIGSVFMSSCNEDTFLLEEPKDDIFAENLFLNYDGFENGLNALYALVREDRLSQNNVTRAALWQMGTDNAFVNGGAAQTDPFNNYNDLNSENSLVASNFNLLYKIINSSNLIINRAETTDVDWMGGNEANDLINQNKIIGQARLIRAWSYRHLRYGWGAVPLSLQEIDGTTYRNDWERNSIAEINAQMEIDLTFARDHLEMKEQTGKVNSAVASTMLAELYLDMGEDSKAETEALRVINSSEYQLMTSRFGVNVSETGNAFSDIFDNPKPEDGNKEVLWVMNNAYADVVGSESGYVKNTWTPHYGKDNVLKKLDLDSLYTYNGGKGAGRISVSDAAFDWYESFDDRYSEHAVKKYYIYPADEGATTFDIIKYTSTDFDEDSDLEDNYIWPWVRKWEYNDPVVFGNASNASQYDDQMFMRLAETYLLAAEALMKQNKNDRAADYLNILRARSNASAISGADVTLDFILKERSRELVTEEYRRHTLVRTDKFYEWAIMYNPRLDASKVNEYNEYLPIPQGIIDANTGIPMEQNTGYN</sequence>
<dbReference type="EMBL" id="JAUOEL010000002">
    <property type="protein sequence ID" value="MDO5974279.1"/>
    <property type="molecule type" value="Genomic_DNA"/>
</dbReference>
<dbReference type="Proteomes" id="UP001176806">
    <property type="component" value="Unassembled WGS sequence"/>
</dbReference>
<comment type="subcellular location">
    <subcellularLocation>
        <location evidence="1">Cell outer membrane</location>
    </subcellularLocation>
</comment>
<keyword evidence="9" id="KW-1185">Reference proteome</keyword>
<dbReference type="SUPFAM" id="SSF48452">
    <property type="entry name" value="TPR-like"/>
    <property type="match status" value="1"/>
</dbReference>
<dbReference type="InterPro" id="IPR011990">
    <property type="entry name" value="TPR-like_helical_dom_sf"/>
</dbReference>
<dbReference type="InterPro" id="IPR033985">
    <property type="entry name" value="SusD-like_N"/>
</dbReference>
<gene>
    <name evidence="8" type="ORF">Q4Q40_08800</name>
</gene>
<keyword evidence="3" id="KW-0732">Signal</keyword>
<accession>A0ABT8WM99</accession>
<comment type="similarity">
    <text evidence="2">Belongs to the SusD family.</text>
</comment>
<proteinExistence type="inferred from homology"/>
<evidence type="ECO:0000256" key="5">
    <source>
        <dbReference type="ARBA" id="ARBA00023237"/>
    </source>
</evidence>
<reference evidence="8" key="1">
    <citation type="submission" date="2023-07" db="EMBL/GenBank/DDBJ databases">
        <title>Two novel species in the genus Flavivirga.</title>
        <authorList>
            <person name="Kwon K."/>
        </authorList>
    </citation>
    <scope>NUCLEOTIDE SEQUENCE</scope>
    <source>
        <strain evidence="8">KACC 14158</strain>
    </source>
</reference>
<dbReference type="Gene3D" id="1.25.40.390">
    <property type="match status" value="1"/>
</dbReference>
<keyword evidence="5" id="KW-0998">Cell outer membrane</keyword>
<dbReference type="Pfam" id="PF07980">
    <property type="entry name" value="SusD_RagB"/>
    <property type="match status" value="1"/>
</dbReference>
<feature type="domain" description="SusD-like N-terminal" evidence="7">
    <location>
        <begin position="50"/>
        <end position="231"/>
    </location>
</feature>
<evidence type="ECO:0000313" key="8">
    <source>
        <dbReference type="EMBL" id="MDO5974279.1"/>
    </source>
</evidence>
<evidence type="ECO:0000256" key="3">
    <source>
        <dbReference type="ARBA" id="ARBA00022729"/>
    </source>
</evidence>
<keyword evidence="4" id="KW-0472">Membrane</keyword>
<protein>
    <submittedName>
        <fullName evidence="8">RagB/SusD family nutrient uptake outer membrane protein</fullName>
    </submittedName>
</protein>
<organism evidence="8 9">
    <name type="scientific">Flavivirga jejuensis</name>
    <dbReference type="NCBI Taxonomy" id="870487"/>
    <lineage>
        <taxon>Bacteria</taxon>
        <taxon>Pseudomonadati</taxon>
        <taxon>Bacteroidota</taxon>
        <taxon>Flavobacteriia</taxon>
        <taxon>Flavobacteriales</taxon>
        <taxon>Flavobacteriaceae</taxon>
        <taxon>Flavivirga</taxon>
    </lineage>
</organism>